<name>A0A8H7ATU9_9EURO</name>
<proteinExistence type="predicted"/>
<gene>
    <name evidence="2" type="ORF">GJ744_012019</name>
</gene>
<dbReference type="EMBL" id="JAACFV010000009">
    <property type="protein sequence ID" value="KAF7512916.1"/>
    <property type="molecule type" value="Genomic_DNA"/>
</dbReference>
<evidence type="ECO:0000256" key="1">
    <source>
        <dbReference type="SAM" id="Phobius"/>
    </source>
</evidence>
<protein>
    <submittedName>
        <fullName evidence="2">Uncharacterized protein</fullName>
    </submittedName>
</protein>
<keyword evidence="1" id="KW-0472">Membrane</keyword>
<feature type="transmembrane region" description="Helical" evidence="1">
    <location>
        <begin position="21"/>
        <end position="43"/>
    </location>
</feature>
<reference evidence="2" key="1">
    <citation type="submission" date="2020-02" db="EMBL/GenBank/DDBJ databases">
        <authorList>
            <person name="Palmer J.M."/>
        </authorList>
    </citation>
    <scope>NUCLEOTIDE SEQUENCE</scope>
    <source>
        <strain evidence="2">EPUS1.4</strain>
        <tissue evidence="2">Thallus</tissue>
    </source>
</reference>
<accession>A0A8H7ATU9</accession>
<keyword evidence="1" id="KW-1133">Transmembrane helix</keyword>
<dbReference type="OrthoDB" id="3220769at2759"/>
<sequence length="504" mass="56460">MTSVHESIFSYGISRPYPFRWFTPVVIVGFLVATALFTFLNFASNGYDLIVQTSSDPNTTISEGIWFRKWPSYLTSKVKPSCQSTDIHVNTLLFTNQTALTYTLTDVWQARTGDGNNRAVLPSLTYFNNVIDQCSISSIEVNLEALDRSGNQFAFSEWGAKVRAYVSCTIEGAAGRTSFNLTTTYDYVPEIVSFSDLYRFLGTNFLDRDKEKRASLYWGESLMSMYWAYLTRSMQDIRANATNFSEPSIRTGTMSFTPNNSSISDIIDLNFFEVNYRFVIDKGLGDFSVIFPGLYNDSLSVANLNGINAYPYIWIQADSLAKSIYSTILTDLGQVSSTPNILNDGDTLQYFTSNFSLALQHIANARPGPATQDYDTLKAKTGPLGVAPSVISTNYICQIPRLKSGGNLFLTVLVADLVFLQALWKIFTLATDWLWLRKTASANQCQGCIGGSGAGHQRDLSDFAERSSEDKTRRFEEVGINIMEGSRRRVYHRQSSSQQELLQR</sequence>
<evidence type="ECO:0000313" key="3">
    <source>
        <dbReference type="Proteomes" id="UP000606974"/>
    </source>
</evidence>
<dbReference type="AlphaFoldDB" id="A0A8H7ATU9"/>
<dbReference type="Proteomes" id="UP000606974">
    <property type="component" value="Unassembled WGS sequence"/>
</dbReference>
<organism evidence="2 3">
    <name type="scientific">Endocarpon pusillum</name>
    <dbReference type="NCBI Taxonomy" id="364733"/>
    <lineage>
        <taxon>Eukaryota</taxon>
        <taxon>Fungi</taxon>
        <taxon>Dikarya</taxon>
        <taxon>Ascomycota</taxon>
        <taxon>Pezizomycotina</taxon>
        <taxon>Eurotiomycetes</taxon>
        <taxon>Chaetothyriomycetidae</taxon>
        <taxon>Verrucariales</taxon>
        <taxon>Verrucariaceae</taxon>
        <taxon>Endocarpon</taxon>
    </lineage>
</organism>
<evidence type="ECO:0000313" key="2">
    <source>
        <dbReference type="EMBL" id="KAF7512916.1"/>
    </source>
</evidence>
<comment type="caution">
    <text evidence="2">The sequence shown here is derived from an EMBL/GenBank/DDBJ whole genome shotgun (WGS) entry which is preliminary data.</text>
</comment>
<keyword evidence="1" id="KW-0812">Transmembrane</keyword>
<keyword evidence="3" id="KW-1185">Reference proteome</keyword>